<accession>A0A4D7B9R7</accession>
<dbReference type="OrthoDB" id="7865015at2"/>
<sequence>MVELDQGADGVVTLRFLPPYGDNDERAYLDALGLVGRLDRRYALLTVFGGGGKLSAAGEREQALWFKATRDQMNRCCAGIAMIRPGATEATAAVFQRLWPFPVSLVSDEAAGRAVLRAHLGAIS</sequence>
<evidence type="ECO:0000313" key="1">
    <source>
        <dbReference type="EMBL" id="QCI64782.1"/>
    </source>
</evidence>
<gene>
    <name evidence="1" type="ORF">E8M01_11440</name>
</gene>
<dbReference type="Proteomes" id="UP000298781">
    <property type="component" value="Chromosome"/>
</dbReference>
<evidence type="ECO:0000313" key="2">
    <source>
        <dbReference type="Proteomes" id="UP000298781"/>
    </source>
</evidence>
<dbReference type="RefSeq" id="WP_136960233.1">
    <property type="nucleotide sequence ID" value="NZ_CP039690.1"/>
</dbReference>
<keyword evidence="2" id="KW-1185">Reference proteome</keyword>
<protein>
    <submittedName>
        <fullName evidence="1">Uncharacterized protein</fullName>
    </submittedName>
</protein>
<dbReference type="KEGG" id="pstg:E8M01_11440"/>
<name>A0A4D7B9R7_9HYPH</name>
<dbReference type="EMBL" id="CP039690">
    <property type="protein sequence ID" value="QCI64782.1"/>
    <property type="molecule type" value="Genomic_DNA"/>
</dbReference>
<dbReference type="AlphaFoldDB" id="A0A4D7B9R7"/>
<reference evidence="1 2" key="1">
    <citation type="submission" date="2019-04" db="EMBL/GenBank/DDBJ databases">
        <title>Phreatobacter aquaticus sp. nov.</title>
        <authorList>
            <person name="Choi A."/>
        </authorList>
    </citation>
    <scope>NUCLEOTIDE SEQUENCE [LARGE SCALE GENOMIC DNA]</scope>
    <source>
        <strain evidence="1 2">KCTC 52518</strain>
    </source>
</reference>
<proteinExistence type="predicted"/>
<organism evidence="1 2">
    <name type="scientific">Phreatobacter stygius</name>
    <dbReference type="NCBI Taxonomy" id="1940610"/>
    <lineage>
        <taxon>Bacteria</taxon>
        <taxon>Pseudomonadati</taxon>
        <taxon>Pseudomonadota</taxon>
        <taxon>Alphaproteobacteria</taxon>
        <taxon>Hyphomicrobiales</taxon>
        <taxon>Phreatobacteraceae</taxon>
        <taxon>Phreatobacter</taxon>
    </lineage>
</organism>